<evidence type="ECO:0000313" key="2">
    <source>
        <dbReference type="Proteomes" id="UP001066276"/>
    </source>
</evidence>
<reference evidence="1" key="1">
    <citation type="journal article" date="2022" name="bioRxiv">
        <title>Sequencing and chromosome-scale assembly of the giantPleurodeles waltlgenome.</title>
        <authorList>
            <person name="Brown T."/>
            <person name="Elewa A."/>
            <person name="Iarovenko S."/>
            <person name="Subramanian E."/>
            <person name="Araus A.J."/>
            <person name="Petzold A."/>
            <person name="Susuki M."/>
            <person name="Suzuki K.-i.T."/>
            <person name="Hayashi T."/>
            <person name="Toyoda A."/>
            <person name="Oliveira C."/>
            <person name="Osipova E."/>
            <person name="Leigh N.D."/>
            <person name="Simon A."/>
            <person name="Yun M.H."/>
        </authorList>
    </citation>
    <scope>NUCLEOTIDE SEQUENCE</scope>
    <source>
        <strain evidence="1">20211129_DDA</strain>
        <tissue evidence="1">Liver</tissue>
    </source>
</reference>
<keyword evidence="2" id="KW-1185">Reference proteome</keyword>
<evidence type="ECO:0000313" key="1">
    <source>
        <dbReference type="EMBL" id="KAJ1115956.1"/>
    </source>
</evidence>
<comment type="caution">
    <text evidence="1">The sequence shown here is derived from an EMBL/GenBank/DDBJ whole genome shotgun (WGS) entry which is preliminary data.</text>
</comment>
<dbReference type="AlphaFoldDB" id="A0AAV7NJ03"/>
<name>A0AAV7NJ03_PLEWA</name>
<protein>
    <submittedName>
        <fullName evidence="1">Uncharacterized protein</fullName>
    </submittedName>
</protein>
<gene>
    <name evidence="1" type="ORF">NDU88_004176</name>
</gene>
<proteinExistence type="predicted"/>
<accession>A0AAV7NJ03</accession>
<dbReference type="EMBL" id="JANPWB010000012">
    <property type="protein sequence ID" value="KAJ1115956.1"/>
    <property type="molecule type" value="Genomic_DNA"/>
</dbReference>
<sequence>MSLLLPETDTIGRVGKTCIKAVPLRYTSVFRRTAEGRSPARPGTRKRDSLSQHQYCQCLEAMFGWDSETVQDLQNVPYDEETDNW</sequence>
<organism evidence="1 2">
    <name type="scientific">Pleurodeles waltl</name>
    <name type="common">Iberian ribbed newt</name>
    <dbReference type="NCBI Taxonomy" id="8319"/>
    <lineage>
        <taxon>Eukaryota</taxon>
        <taxon>Metazoa</taxon>
        <taxon>Chordata</taxon>
        <taxon>Craniata</taxon>
        <taxon>Vertebrata</taxon>
        <taxon>Euteleostomi</taxon>
        <taxon>Amphibia</taxon>
        <taxon>Batrachia</taxon>
        <taxon>Caudata</taxon>
        <taxon>Salamandroidea</taxon>
        <taxon>Salamandridae</taxon>
        <taxon>Pleurodelinae</taxon>
        <taxon>Pleurodeles</taxon>
    </lineage>
</organism>
<dbReference type="Proteomes" id="UP001066276">
    <property type="component" value="Chromosome 8"/>
</dbReference>